<dbReference type="InterPro" id="IPR050595">
    <property type="entry name" value="Bact_response_regulator"/>
</dbReference>
<keyword evidence="1 2" id="KW-0597">Phosphoprotein</keyword>
<dbReference type="NCBIfam" id="TIGR02098">
    <property type="entry name" value="MJ0042_CXXC"/>
    <property type="match status" value="1"/>
</dbReference>
<feature type="compositionally biased region" description="Low complexity" evidence="3">
    <location>
        <begin position="222"/>
        <end position="231"/>
    </location>
</feature>
<dbReference type="RefSeq" id="WP_198424478.1">
    <property type="nucleotide sequence ID" value="NZ_BLXZ01000003.1"/>
</dbReference>
<dbReference type="PROSITE" id="PS50110">
    <property type="entry name" value="RESPONSE_REGULATORY"/>
    <property type="match status" value="1"/>
</dbReference>
<accession>A0A6V8N7U0</accession>
<keyword evidence="6" id="KW-1185">Reference proteome</keyword>
<dbReference type="PANTHER" id="PTHR44591:SF18">
    <property type="entry name" value="REGULATORY PROTEIN"/>
    <property type="match status" value="1"/>
</dbReference>
<evidence type="ECO:0000256" key="1">
    <source>
        <dbReference type="ARBA" id="ARBA00022553"/>
    </source>
</evidence>
<dbReference type="InterPro" id="IPR001789">
    <property type="entry name" value="Sig_transdc_resp-reg_receiver"/>
</dbReference>
<dbReference type="InterPro" id="IPR011006">
    <property type="entry name" value="CheY-like_superfamily"/>
</dbReference>
<dbReference type="Gene3D" id="3.40.50.2300">
    <property type="match status" value="1"/>
</dbReference>
<feature type="region of interest" description="Disordered" evidence="3">
    <location>
        <begin position="222"/>
        <end position="258"/>
    </location>
</feature>
<dbReference type="InterPro" id="IPR011723">
    <property type="entry name" value="Znf/thioredoxin_put"/>
</dbReference>
<name>A0A6V8N7U0_9BACT</name>
<evidence type="ECO:0000259" key="4">
    <source>
        <dbReference type="PROSITE" id="PS50110"/>
    </source>
</evidence>
<dbReference type="Proteomes" id="UP000587586">
    <property type="component" value="Unassembled WGS sequence"/>
</dbReference>
<sequence>MLIACPNCKKQFQIDEAHAVSDQKLRCSNCRAVFRLVSRQAPAAAPTVPPVAAPRPAAAPVAPAAPAVPVVPAAPVQAPIVPRPPVASPAPATPVSGAIRVVLANESAAFCEAVRKILVNEPFELFVCTDGKVALETVEREKPQVLLLDVALPTMFGFEVVERVRQNPELSGMKVVLIASIYDKTRYKRSPNSLYGADDYLEKHHIPDSLVPMIYRLVSGSSAQPSAPSASELARQEESRGEIRQAEAEGTGSAVEPAATAELSEAQLKARRLARIIVSDIALYSQAKVEQGVREGNFYELLAEDIREGEQLYRQRVAESVREKSAYLKEAFEELIAKKRAELNL</sequence>
<evidence type="ECO:0000313" key="6">
    <source>
        <dbReference type="Proteomes" id="UP000587586"/>
    </source>
</evidence>
<evidence type="ECO:0000256" key="2">
    <source>
        <dbReference type="PROSITE-ProRule" id="PRU00169"/>
    </source>
</evidence>
<gene>
    <name evidence="5" type="primary">cheY40H-3</name>
    <name evidence="5" type="ORF">GMLC_20290</name>
</gene>
<evidence type="ECO:0000256" key="3">
    <source>
        <dbReference type="SAM" id="MobiDB-lite"/>
    </source>
</evidence>
<dbReference type="PANTHER" id="PTHR44591">
    <property type="entry name" value="STRESS RESPONSE REGULATOR PROTEIN 1"/>
    <property type="match status" value="1"/>
</dbReference>
<dbReference type="AlphaFoldDB" id="A0A6V8N7U0"/>
<comment type="caution">
    <text evidence="5">The sequence shown here is derived from an EMBL/GenBank/DDBJ whole genome shotgun (WGS) entry which is preliminary data.</text>
</comment>
<feature type="modified residue" description="4-aspartylphosphate" evidence="2">
    <location>
        <position position="149"/>
    </location>
</feature>
<protein>
    <recommendedName>
        <fullName evidence="4">Response regulatory domain-containing protein</fullName>
    </recommendedName>
</protein>
<dbReference type="EMBL" id="BLXZ01000003">
    <property type="protein sequence ID" value="GFO68450.1"/>
    <property type="molecule type" value="Genomic_DNA"/>
</dbReference>
<feature type="domain" description="Response regulatory" evidence="4">
    <location>
        <begin position="100"/>
        <end position="218"/>
    </location>
</feature>
<evidence type="ECO:0000313" key="5">
    <source>
        <dbReference type="EMBL" id="GFO68450.1"/>
    </source>
</evidence>
<reference evidence="6" key="1">
    <citation type="submission" date="2020-06" db="EMBL/GenBank/DDBJ databases">
        <title>Draft genomic sequecing of Geomonas sp. Red745.</title>
        <authorList>
            <person name="Itoh H."/>
            <person name="Xu Z.X."/>
            <person name="Ushijima N."/>
            <person name="Masuda Y."/>
            <person name="Shiratori Y."/>
            <person name="Senoo K."/>
        </authorList>
    </citation>
    <scope>NUCLEOTIDE SEQUENCE [LARGE SCALE GENOMIC DNA]</scope>
    <source>
        <strain evidence="6">Red745</strain>
    </source>
</reference>
<dbReference type="GO" id="GO:0000160">
    <property type="term" value="P:phosphorelay signal transduction system"/>
    <property type="evidence" value="ECO:0007669"/>
    <property type="project" value="InterPro"/>
</dbReference>
<organism evidence="5 6">
    <name type="scientific">Geomonas limicola</name>
    <dbReference type="NCBI Taxonomy" id="2740186"/>
    <lineage>
        <taxon>Bacteria</taxon>
        <taxon>Pseudomonadati</taxon>
        <taxon>Thermodesulfobacteriota</taxon>
        <taxon>Desulfuromonadia</taxon>
        <taxon>Geobacterales</taxon>
        <taxon>Geobacteraceae</taxon>
        <taxon>Geomonas</taxon>
    </lineage>
</organism>
<dbReference type="SUPFAM" id="SSF52172">
    <property type="entry name" value="CheY-like"/>
    <property type="match status" value="1"/>
</dbReference>
<dbReference type="SMART" id="SM00448">
    <property type="entry name" value="REC"/>
    <property type="match status" value="1"/>
</dbReference>
<feature type="compositionally biased region" description="Basic and acidic residues" evidence="3">
    <location>
        <begin position="234"/>
        <end position="247"/>
    </location>
</feature>
<proteinExistence type="predicted"/>
<dbReference type="Pfam" id="PF13717">
    <property type="entry name" value="Zn_ribbon_4"/>
    <property type="match status" value="1"/>
</dbReference>
<dbReference type="Pfam" id="PF00072">
    <property type="entry name" value="Response_reg"/>
    <property type="match status" value="1"/>
</dbReference>